<gene>
    <name evidence="2" type="ORF">KHX94_07465</name>
</gene>
<dbReference type="Proteomes" id="UP000676428">
    <property type="component" value="Chromosome"/>
</dbReference>
<name>A0ABX8DHT3_9GAMM</name>
<sequence>MGLDSIYAMVAQPAKAAYEPQHGVQQVNNGAAVAAYDKDNPQFQQAVGNERRVRNERRKEQRPFARERRKMSRRDDDQTVEETKAVEEGKGTYIDIDV</sequence>
<keyword evidence="3" id="KW-1185">Reference proteome</keyword>
<accession>A0ABX8DHT3</accession>
<reference evidence="2 3" key="1">
    <citation type="journal article" date="2012" name="Int. J. Syst. Evol. Microbiol.">
        <title>Shewanella dokdonensis sp. nov., isolated from seawater.</title>
        <authorList>
            <person name="Sung H.R."/>
            <person name="Yoon J.H."/>
            <person name="Ghim S.Y."/>
        </authorList>
    </citation>
    <scope>NUCLEOTIDE SEQUENCE [LARGE SCALE GENOMIC DNA]</scope>
    <source>
        <strain evidence="2 3">DSM 23626</strain>
    </source>
</reference>
<proteinExistence type="predicted"/>
<organism evidence="2 3">
    <name type="scientific">Shewanella dokdonensis</name>
    <dbReference type="NCBI Taxonomy" id="712036"/>
    <lineage>
        <taxon>Bacteria</taxon>
        <taxon>Pseudomonadati</taxon>
        <taxon>Pseudomonadota</taxon>
        <taxon>Gammaproteobacteria</taxon>
        <taxon>Alteromonadales</taxon>
        <taxon>Shewanellaceae</taxon>
        <taxon>Shewanella</taxon>
    </lineage>
</organism>
<dbReference type="EMBL" id="CP074572">
    <property type="protein sequence ID" value="QVK24334.1"/>
    <property type="molecule type" value="Genomic_DNA"/>
</dbReference>
<protein>
    <submittedName>
        <fullName evidence="2">Uncharacterized protein</fullName>
    </submittedName>
</protein>
<evidence type="ECO:0000313" key="2">
    <source>
        <dbReference type="EMBL" id="QVK24334.1"/>
    </source>
</evidence>
<feature type="compositionally biased region" description="Basic and acidic residues" evidence="1">
    <location>
        <begin position="73"/>
        <end position="86"/>
    </location>
</feature>
<evidence type="ECO:0000313" key="3">
    <source>
        <dbReference type="Proteomes" id="UP000676428"/>
    </source>
</evidence>
<evidence type="ECO:0000256" key="1">
    <source>
        <dbReference type="SAM" id="MobiDB-lite"/>
    </source>
</evidence>
<feature type="region of interest" description="Disordered" evidence="1">
    <location>
        <begin position="49"/>
        <end position="86"/>
    </location>
</feature>
<dbReference type="RefSeq" id="WP_213682940.1">
    <property type="nucleotide sequence ID" value="NZ_CP074572.1"/>
</dbReference>
<feature type="compositionally biased region" description="Basic and acidic residues" evidence="1">
    <location>
        <begin position="49"/>
        <end position="66"/>
    </location>
</feature>